<dbReference type="EMBL" id="BMFV01000039">
    <property type="protein sequence ID" value="GGH87420.1"/>
    <property type="molecule type" value="Genomic_DNA"/>
</dbReference>
<dbReference type="GO" id="GO:0006783">
    <property type="term" value="P:heme biosynthetic process"/>
    <property type="evidence" value="ECO:0007669"/>
    <property type="project" value="UniProtKB-UniRule"/>
</dbReference>
<comment type="similarity">
    <text evidence="4 11">Belongs to the protoporphyrinogen/coproporphyrinogen oxidase family. Coproporphyrinogen III oxidase subfamily.</text>
</comment>
<dbReference type="SUPFAM" id="SSF54373">
    <property type="entry name" value="FAD-linked reductases, C-terminal domain"/>
    <property type="match status" value="1"/>
</dbReference>
<keyword evidence="11" id="KW-0963">Cytoplasm</keyword>
<comment type="caution">
    <text evidence="13">The sequence shown here is derived from an EMBL/GenBank/DDBJ whole genome shotgun (WGS) entry which is preliminary data.</text>
</comment>
<keyword evidence="10 11" id="KW-0350">Heme biosynthesis</keyword>
<evidence type="ECO:0000256" key="3">
    <source>
        <dbReference type="ARBA" id="ARBA00004744"/>
    </source>
</evidence>
<evidence type="ECO:0000256" key="10">
    <source>
        <dbReference type="ARBA" id="ARBA00023133"/>
    </source>
</evidence>
<accession>A0A8J3EPV8</accession>
<dbReference type="Pfam" id="PF01593">
    <property type="entry name" value="Amino_oxidase"/>
    <property type="match status" value="1"/>
</dbReference>
<dbReference type="AlphaFoldDB" id="A0A8J3EPV8"/>
<comment type="subcellular location">
    <subcellularLocation>
        <location evidence="11">Cytoplasm</location>
    </subcellularLocation>
</comment>
<dbReference type="InterPro" id="IPR004572">
    <property type="entry name" value="Protoporphyrinogen_oxidase"/>
</dbReference>
<dbReference type="InterPro" id="IPR050464">
    <property type="entry name" value="Zeta_carotene_desat/Oxidored"/>
</dbReference>
<evidence type="ECO:0000313" key="13">
    <source>
        <dbReference type="EMBL" id="GGH87420.1"/>
    </source>
</evidence>
<dbReference type="GO" id="GO:0005737">
    <property type="term" value="C:cytoplasm"/>
    <property type="evidence" value="ECO:0007669"/>
    <property type="project" value="UniProtKB-SubCell"/>
</dbReference>
<keyword evidence="9 11" id="KW-0560">Oxidoreductase</keyword>
<dbReference type="InterPro" id="IPR036188">
    <property type="entry name" value="FAD/NAD-bd_sf"/>
</dbReference>
<feature type="domain" description="Amine oxidase" evidence="12">
    <location>
        <begin position="11"/>
        <end position="455"/>
    </location>
</feature>
<dbReference type="InterPro" id="IPR002937">
    <property type="entry name" value="Amino_oxidase"/>
</dbReference>
<dbReference type="UniPathway" id="UPA00252"/>
<evidence type="ECO:0000256" key="8">
    <source>
        <dbReference type="ARBA" id="ARBA00022827"/>
    </source>
</evidence>
<comment type="catalytic activity">
    <reaction evidence="1">
        <text>coproporphyrinogen III + 3 O2 = coproporphyrin III + 3 H2O2</text>
        <dbReference type="Rhea" id="RHEA:43436"/>
        <dbReference type="ChEBI" id="CHEBI:15379"/>
        <dbReference type="ChEBI" id="CHEBI:16240"/>
        <dbReference type="ChEBI" id="CHEBI:57309"/>
        <dbReference type="ChEBI" id="CHEBI:131725"/>
        <dbReference type="EC" id="1.3.3.15"/>
    </reaction>
    <physiologicalReaction direction="left-to-right" evidence="1">
        <dbReference type="Rhea" id="RHEA:43437"/>
    </physiologicalReaction>
</comment>
<evidence type="ECO:0000256" key="4">
    <source>
        <dbReference type="ARBA" id="ARBA00008310"/>
    </source>
</evidence>
<sequence length="456" mass="49984">MMNVAIVGGGITGLSSAFHVYRLAQEKGQKVKITLLEATNRVGGKVQTEKREGFVIERGPDSFLKRKPEGLELVDLLGLSDQLIENQTGRSYILKDDALHPIPEGSVMGVPTRIRTLLQSDLLSMDGKVRVLNDFFIPKLPDFEDMSVGEFFKQRLGVEVVDHIISPLLSGIYAGDIYKLSLKIALPQFIEIEKKYGSLIKGLSQTTPKKKTSQFATLTGGLSDFIEALKKSLEHSGVDIQTGVSVAAIEKEANSYELLLSTGQRLAADQVILAVPHRVTEKLLTQASYLHREDAAPDTSVATIAMVFNQDDVRMDKEGTGFVVSRLEDKAITASTWTHMKWGHAAPKGKAIIRCYVGKAGDDDIINQSDETLTKIALDNLSGIVSIKADPDFAIVSRWPLAMPQYPVGHSKWLEDVRAKLAVDYPHVYLAGASYDGVGLPDCIKQAKQLAEQIIQ</sequence>
<dbReference type="PANTHER" id="PTHR42923">
    <property type="entry name" value="PROTOPORPHYRINOGEN OXIDASE"/>
    <property type="match status" value="1"/>
</dbReference>
<proteinExistence type="inferred from homology"/>
<dbReference type="Gene3D" id="3.90.660.20">
    <property type="entry name" value="Protoporphyrinogen oxidase, mitochondrial, domain 2"/>
    <property type="match status" value="1"/>
</dbReference>
<keyword evidence="14" id="KW-1185">Reference proteome</keyword>
<dbReference type="SUPFAM" id="SSF51905">
    <property type="entry name" value="FAD/NAD(P)-binding domain"/>
    <property type="match status" value="1"/>
</dbReference>
<evidence type="ECO:0000313" key="14">
    <source>
        <dbReference type="Proteomes" id="UP000656813"/>
    </source>
</evidence>
<dbReference type="RefSeq" id="WP_188498901.1">
    <property type="nucleotide sequence ID" value="NZ_BMFV01000039.1"/>
</dbReference>
<evidence type="ECO:0000256" key="5">
    <source>
        <dbReference type="ARBA" id="ARBA00012402"/>
    </source>
</evidence>
<gene>
    <name evidence="13" type="primary">hemY</name>
    <name evidence="13" type="ORF">GCM10007096_37400</name>
</gene>
<dbReference type="Proteomes" id="UP000656813">
    <property type="component" value="Unassembled WGS sequence"/>
</dbReference>
<evidence type="ECO:0000256" key="2">
    <source>
        <dbReference type="ARBA" id="ARBA00001974"/>
    </source>
</evidence>
<dbReference type="PANTHER" id="PTHR42923:SF3">
    <property type="entry name" value="PROTOPORPHYRINOGEN OXIDASE"/>
    <property type="match status" value="1"/>
</dbReference>
<comment type="function">
    <text evidence="11">Involved in coproporphyrin-dependent heme b biosynthesis. Catalyzes the oxidation of coproporphyrinogen III to coproporphyrin III.</text>
</comment>
<comment type="pathway">
    <text evidence="3 11">Porphyrin-containing compound metabolism; protoheme biosynthesis.</text>
</comment>
<evidence type="ECO:0000256" key="11">
    <source>
        <dbReference type="RuleBase" id="RU364052"/>
    </source>
</evidence>
<dbReference type="EC" id="1.3.3.15" evidence="5 11"/>
<dbReference type="NCBIfam" id="NF008845">
    <property type="entry name" value="PRK11883.1-5"/>
    <property type="match status" value="1"/>
</dbReference>
<organism evidence="13 14">
    <name type="scientific">Pullulanibacillus pueri</name>
    <dbReference type="NCBI Taxonomy" id="1437324"/>
    <lineage>
        <taxon>Bacteria</taxon>
        <taxon>Bacillati</taxon>
        <taxon>Bacillota</taxon>
        <taxon>Bacilli</taxon>
        <taxon>Bacillales</taxon>
        <taxon>Sporolactobacillaceae</taxon>
        <taxon>Pullulanibacillus</taxon>
    </lineage>
</organism>
<evidence type="ECO:0000256" key="1">
    <source>
        <dbReference type="ARBA" id="ARBA00001755"/>
    </source>
</evidence>
<dbReference type="Gene3D" id="1.10.3110.10">
    <property type="entry name" value="protoporphyrinogen ix oxidase, domain 3"/>
    <property type="match status" value="1"/>
</dbReference>
<evidence type="ECO:0000256" key="7">
    <source>
        <dbReference type="ARBA" id="ARBA00022630"/>
    </source>
</evidence>
<protein>
    <recommendedName>
        <fullName evidence="6 11">Coproporphyrinogen III oxidase</fullName>
        <ecNumber evidence="5 11">1.3.3.15</ecNumber>
    </recommendedName>
</protein>
<evidence type="ECO:0000256" key="6">
    <source>
        <dbReference type="ARBA" id="ARBA00019046"/>
    </source>
</evidence>
<dbReference type="GO" id="GO:0004729">
    <property type="term" value="F:oxygen-dependent protoporphyrinogen oxidase activity"/>
    <property type="evidence" value="ECO:0007669"/>
    <property type="project" value="UniProtKB-UniRule"/>
</dbReference>
<dbReference type="Gene3D" id="3.50.50.60">
    <property type="entry name" value="FAD/NAD(P)-binding domain"/>
    <property type="match status" value="1"/>
</dbReference>
<dbReference type="NCBIfam" id="TIGR00562">
    <property type="entry name" value="proto_IX_ox"/>
    <property type="match status" value="1"/>
</dbReference>
<reference evidence="13" key="1">
    <citation type="journal article" date="2014" name="Int. J. Syst. Evol. Microbiol.">
        <title>Complete genome sequence of Corynebacterium casei LMG S-19264T (=DSM 44701T), isolated from a smear-ripened cheese.</title>
        <authorList>
            <consortium name="US DOE Joint Genome Institute (JGI-PGF)"/>
            <person name="Walter F."/>
            <person name="Albersmeier A."/>
            <person name="Kalinowski J."/>
            <person name="Ruckert C."/>
        </authorList>
    </citation>
    <scope>NUCLEOTIDE SEQUENCE</scope>
    <source>
        <strain evidence="13">CGMCC 1.12777</strain>
    </source>
</reference>
<evidence type="ECO:0000256" key="9">
    <source>
        <dbReference type="ARBA" id="ARBA00023002"/>
    </source>
</evidence>
<keyword evidence="7 11" id="KW-0285">Flavoprotein</keyword>
<name>A0A8J3EPV8_9BACL</name>
<reference evidence="13" key="2">
    <citation type="submission" date="2020-09" db="EMBL/GenBank/DDBJ databases">
        <authorList>
            <person name="Sun Q."/>
            <person name="Zhou Y."/>
        </authorList>
    </citation>
    <scope>NUCLEOTIDE SEQUENCE</scope>
    <source>
        <strain evidence="13">CGMCC 1.12777</strain>
    </source>
</reference>
<evidence type="ECO:0000259" key="12">
    <source>
        <dbReference type="Pfam" id="PF01593"/>
    </source>
</evidence>
<comment type="cofactor">
    <cofactor evidence="2 11">
        <name>FAD</name>
        <dbReference type="ChEBI" id="CHEBI:57692"/>
    </cofactor>
</comment>
<keyword evidence="8 11" id="KW-0274">FAD</keyword>